<name>A0AAD9YGL6_COLKA</name>
<feature type="region of interest" description="Disordered" evidence="1">
    <location>
        <begin position="132"/>
        <end position="152"/>
    </location>
</feature>
<evidence type="ECO:0000313" key="3">
    <source>
        <dbReference type="Proteomes" id="UP001281614"/>
    </source>
</evidence>
<gene>
    <name evidence="2" type="ORF">CKAH01_16085</name>
</gene>
<sequence>MESLRVPSSHLFSLDNDHSDDDGHVSASVPLESPRETWPVTTSVSPSQSLPSHERTPLSSLQRFHPHPLKKSAVALLAAPSRVLASHLLLPTHLKSSPVQCGVASPVRGLTPRSAPSLGRRCMWHPSPELGASNHLTSETPAESGNVQDKTSHISEVQLPSAGWQLDMDLDLALDPERTEL</sequence>
<keyword evidence="3" id="KW-1185">Reference proteome</keyword>
<protein>
    <submittedName>
        <fullName evidence="2">Uncharacterized protein</fullName>
    </submittedName>
</protein>
<dbReference type="Proteomes" id="UP001281614">
    <property type="component" value="Unassembled WGS sequence"/>
</dbReference>
<evidence type="ECO:0000313" key="2">
    <source>
        <dbReference type="EMBL" id="KAK2762545.1"/>
    </source>
</evidence>
<dbReference type="AlphaFoldDB" id="A0AAD9YGL6"/>
<feature type="region of interest" description="Disordered" evidence="1">
    <location>
        <begin position="1"/>
        <end position="61"/>
    </location>
</feature>
<organism evidence="2 3">
    <name type="scientific">Colletotrichum kahawae</name>
    <name type="common">Coffee berry disease fungus</name>
    <dbReference type="NCBI Taxonomy" id="34407"/>
    <lineage>
        <taxon>Eukaryota</taxon>
        <taxon>Fungi</taxon>
        <taxon>Dikarya</taxon>
        <taxon>Ascomycota</taxon>
        <taxon>Pezizomycotina</taxon>
        <taxon>Sordariomycetes</taxon>
        <taxon>Hypocreomycetidae</taxon>
        <taxon>Glomerellales</taxon>
        <taxon>Glomerellaceae</taxon>
        <taxon>Colletotrichum</taxon>
        <taxon>Colletotrichum gloeosporioides species complex</taxon>
    </lineage>
</organism>
<accession>A0AAD9YGL6</accession>
<proteinExistence type="predicted"/>
<comment type="caution">
    <text evidence="2">The sequence shown here is derived from an EMBL/GenBank/DDBJ whole genome shotgun (WGS) entry which is preliminary data.</text>
</comment>
<feature type="compositionally biased region" description="Polar residues" evidence="1">
    <location>
        <begin position="134"/>
        <end position="149"/>
    </location>
</feature>
<evidence type="ECO:0000256" key="1">
    <source>
        <dbReference type="SAM" id="MobiDB-lite"/>
    </source>
</evidence>
<feature type="compositionally biased region" description="Basic and acidic residues" evidence="1">
    <location>
        <begin position="15"/>
        <end position="24"/>
    </location>
</feature>
<reference evidence="2" key="1">
    <citation type="submission" date="2023-02" db="EMBL/GenBank/DDBJ databases">
        <title>Colletotrichum kahawae CIFC_Que2 genome sequencing and assembly.</title>
        <authorList>
            <person name="Baroncelli R."/>
        </authorList>
    </citation>
    <scope>NUCLEOTIDE SEQUENCE</scope>
    <source>
        <strain evidence="2">CIFC_Que2</strain>
    </source>
</reference>
<feature type="compositionally biased region" description="Polar residues" evidence="1">
    <location>
        <begin position="39"/>
        <end position="61"/>
    </location>
</feature>
<dbReference type="EMBL" id="VYYT01000150">
    <property type="protein sequence ID" value="KAK2762545.1"/>
    <property type="molecule type" value="Genomic_DNA"/>
</dbReference>